<evidence type="ECO:0000256" key="2">
    <source>
        <dbReference type="ARBA" id="ARBA00022737"/>
    </source>
</evidence>
<dbReference type="GO" id="GO:0005739">
    <property type="term" value="C:mitochondrion"/>
    <property type="evidence" value="ECO:0007669"/>
    <property type="project" value="TreeGrafter"/>
</dbReference>
<dbReference type="GO" id="GO:0003729">
    <property type="term" value="F:mRNA binding"/>
    <property type="evidence" value="ECO:0007669"/>
    <property type="project" value="UniProtKB-ARBA"/>
</dbReference>
<dbReference type="PANTHER" id="PTHR45717">
    <property type="entry name" value="OS12G0527900 PROTEIN"/>
    <property type="match status" value="1"/>
</dbReference>
<accession>A0A2P2NIU4</accession>
<dbReference type="SUPFAM" id="SSF48452">
    <property type="entry name" value="TPR-like"/>
    <property type="match status" value="1"/>
</dbReference>
<dbReference type="Pfam" id="PF13041">
    <property type="entry name" value="PPR_2"/>
    <property type="match status" value="1"/>
</dbReference>
<sequence>MRSIFSTILKGRQSLTANAILQRTYSKEARTAPKNLYSRISPLGDPSISVVPVLDQWAEELKEFKADEVRRTVKILRSNRRHKQALEASEWMSSKGPATFSLADRAVQLDLIGRVRGLDSAESYFKYIDDKDKIDKIYGALLNCYVREGLVDKSLSLMQKMKELGFAHSTLPYNNLMSLYARTGQFEKVPDVFSEMKKNGISLDNFSYRICMDSYGARSDLDNVEKILQEMENQPHISMDWQMYAAAAHIHIKAGAEERALIHLKKCEEKVDKDVLGYNYLISLHASLGNKDEMLRLWNLAKTKCKKHVNRDYITMLGCLVKLGEFQEAEKLLDEWDSSCQYYDFRVPNVLLIGYCQKGLIEKAEGMLRCMIEKQKTPTPNSWAILASGYVDRQNVNKAFECMKEALAVQKENMGWRPKPQLISTILDWVGNNGDVEEVESFVSSLESKVPNNRQMYHALIKAYIRGGKEVHGVLESMKNDKIDEDEETKAILSGKRLEC</sequence>
<dbReference type="PANTHER" id="PTHR45717:SF7">
    <property type="entry name" value="PENTACOTRIPEPTIDE-REPEAT REGION OF PRORP DOMAIN-CONTAINING PROTEIN"/>
    <property type="match status" value="1"/>
</dbReference>
<feature type="repeat" description="PPR" evidence="3">
    <location>
        <begin position="134"/>
        <end position="168"/>
    </location>
</feature>
<evidence type="ECO:0000256" key="1">
    <source>
        <dbReference type="ARBA" id="ARBA00007626"/>
    </source>
</evidence>
<dbReference type="PROSITE" id="PS51375">
    <property type="entry name" value="PPR"/>
    <property type="match status" value="3"/>
</dbReference>
<dbReference type="EMBL" id="GGEC01061934">
    <property type="protein sequence ID" value="MBX42418.1"/>
    <property type="molecule type" value="Transcribed_RNA"/>
</dbReference>
<reference evidence="4" key="1">
    <citation type="submission" date="2018-02" db="EMBL/GenBank/DDBJ databases">
        <title>Rhizophora mucronata_Transcriptome.</title>
        <authorList>
            <person name="Meera S.P."/>
            <person name="Sreeshan A."/>
            <person name="Augustine A."/>
        </authorList>
    </citation>
    <scope>NUCLEOTIDE SEQUENCE</scope>
    <source>
        <tissue evidence="4">Leaf</tissue>
    </source>
</reference>
<feature type="repeat" description="PPR" evidence="3">
    <location>
        <begin position="169"/>
        <end position="203"/>
    </location>
</feature>
<dbReference type="Gene3D" id="1.25.40.10">
    <property type="entry name" value="Tetratricopeptide repeat domain"/>
    <property type="match status" value="3"/>
</dbReference>
<proteinExistence type="inferred from homology"/>
<name>A0A2P2NIU4_RHIMU</name>
<dbReference type="InterPro" id="IPR011990">
    <property type="entry name" value="TPR-like_helical_dom_sf"/>
</dbReference>
<organism evidence="4">
    <name type="scientific">Rhizophora mucronata</name>
    <name type="common">Asiatic mangrove</name>
    <dbReference type="NCBI Taxonomy" id="61149"/>
    <lineage>
        <taxon>Eukaryota</taxon>
        <taxon>Viridiplantae</taxon>
        <taxon>Streptophyta</taxon>
        <taxon>Embryophyta</taxon>
        <taxon>Tracheophyta</taxon>
        <taxon>Spermatophyta</taxon>
        <taxon>Magnoliopsida</taxon>
        <taxon>eudicotyledons</taxon>
        <taxon>Gunneridae</taxon>
        <taxon>Pentapetalae</taxon>
        <taxon>rosids</taxon>
        <taxon>fabids</taxon>
        <taxon>Malpighiales</taxon>
        <taxon>Rhizophoraceae</taxon>
        <taxon>Rhizophora</taxon>
    </lineage>
</organism>
<keyword evidence="2" id="KW-0677">Repeat</keyword>
<dbReference type="AlphaFoldDB" id="A0A2P2NIU4"/>
<evidence type="ECO:0000313" key="4">
    <source>
        <dbReference type="EMBL" id="MBX42418.1"/>
    </source>
</evidence>
<dbReference type="Pfam" id="PF01535">
    <property type="entry name" value="PPR"/>
    <property type="match status" value="3"/>
</dbReference>
<feature type="repeat" description="PPR" evidence="3">
    <location>
        <begin position="344"/>
        <end position="378"/>
    </location>
</feature>
<dbReference type="InterPro" id="IPR002885">
    <property type="entry name" value="PPR_rpt"/>
</dbReference>
<dbReference type="NCBIfam" id="TIGR00756">
    <property type="entry name" value="PPR"/>
    <property type="match status" value="2"/>
</dbReference>
<comment type="similarity">
    <text evidence="1">Belongs to the PPR family. P subfamily.</text>
</comment>
<evidence type="ECO:0000256" key="3">
    <source>
        <dbReference type="PROSITE-ProRule" id="PRU00708"/>
    </source>
</evidence>
<protein>
    <submittedName>
        <fullName evidence="4">Pentatricopeptide repeat-containing protein</fullName>
    </submittedName>
</protein>